<feature type="compositionally biased region" description="Basic residues" evidence="1">
    <location>
        <begin position="95"/>
        <end position="111"/>
    </location>
</feature>
<comment type="caution">
    <text evidence="2">The sequence shown here is derived from an EMBL/GenBank/DDBJ whole genome shotgun (WGS) entry which is preliminary data.</text>
</comment>
<feature type="compositionally biased region" description="Low complexity" evidence="1">
    <location>
        <begin position="26"/>
        <end position="39"/>
    </location>
</feature>
<proteinExistence type="predicted"/>
<keyword evidence="3" id="KW-1185">Reference proteome</keyword>
<evidence type="ECO:0000313" key="2">
    <source>
        <dbReference type="EMBL" id="CAB3254280.1"/>
    </source>
</evidence>
<evidence type="ECO:0000256" key="1">
    <source>
        <dbReference type="SAM" id="MobiDB-lite"/>
    </source>
</evidence>
<reference evidence="2 3" key="1">
    <citation type="submission" date="2020-04" db="EMBL/GenBank/DDBJ databases">
        <authorList>
            <person name="Wallbank WR R."/>
            <person name="Pardo Diaz C."/>
            <person name="Kozak K."/>
            <person name="Martin S."/>
            <person name="Jiggins C."/>
            <person name="Moest M."/>
            <person name="Warren A I."/>
            <person name="Byers J.R.P. K."/>
            <person name="Montejo-Kovacevich G."/>
            <person name="Yen C E."/>
        </authorList>
    </citation>
    <scope>NUCLEOTIDE SEQUENCE [LARGE SCALE GENOMIC DNA]</scope>
</reference>
<dbReference type="AlphaFoldDB" id="A0A8S1AZG4"/>
<feature type="compositionally biased region" description="Basic residues" evidence="1">
    <location>
        <begin position="41"/>
        <end position="58"/>
    </location>
</feature>
<dbReference type="Proteomes" id="UP000494106">
    <property type="component" value="Unassembled WGS sequence"/>
</dbReference>
<organism evidence="2 3">
    <name type="scientific">Arctia plantaginis</name>
    <name type="common">Wood tiger moth</name>
    <name type="synonym">Phalaena plantaginis</name>
    <dbReference type="NCBI Taxonomy" id="874455"/>
    <lineage>
        <taxon>Eukaryota</taxon>
        <taxon>Metazoa</taxon>
        <taxon>Ecdysozoa</taxon>
        <taxon>Arthropoda</taxon>
        <taxon>Hexapoda</taxon>
        <taxon>Insecta</taxon>
        <taxon>Pterygota</taxon>
        <taxon>Neoptera</taxon>
        <taxon>Endopterygota</taxon>
        <taxon>Lepidoptera</taxon>
        <taxon>Glossata</taxon>
        <taxon>Ditrysia</taxon>
        <taxon>Noctuoidea</taxon>
        <taxon>Erebidae</taxon>
        <taxon>Arctiinae</taxon>
        <taxon>Arctia</taxon>
    </lineage>
</organism>
<accession>A0A8S1AZG4</accession>
<feature type="compositionally biased region" description="Basic and acidic residues" evidence="1">
    <location>
        <begin position="59"/>
        <end position="71"/>
    </location>
</feature>
<name>A0A8S1AZG4_ARCPL</name>
<dbReference type="OrthoDB" id="115435at2759"/>
<evidence type="ECO:0000313" key="3">
    <source>
        <dbReference type="Proteomes" id="UP000494106"/>
    </source>
</evidence>
<dbReference type="EMBL" id="CADEBC010000562">
    <property type="protein sequence ID" value="CAB3254280.1"/>
    <property type="molecule type" value="Genomic_DNA"/>
</dbReference>
<feature type="compositionally biased region" description="Low complexity" evidence="1">
    <location>
        <begin position="73"/>
        <end position="94"/>
    </location>
</feature>
<protein>
    <submittedName>
        <fullName evidence="2">Uncharacterized protein</fullName>
    </submittedName>
</protein>
<gene>
    <name evidence="2" type="ORF">APLA_LOCUS14487</name>
</gene>
<sequence length="208" mass="24229">MSDTDQSRYTPAPRDDTRYRKRRRINSSTNSYSSSTSVSPTKRKSQGRNLYRHRSKNKLQHDNNKRSHRDPPSSNSLISSTNSSSSGSRLSSNGRRSRSRRRFRKKKRSRARNYSNSRDLMKDLINAINNRGSNTHGAQDVIPQFDPGQKSQSTRAWIRKVNEVASIYGWINKQTIYHALSKLSGLARRWYEGLDSIDLSWKDWQRKH</sequence>
<feature type="region of interest" description="Disordered" evidence="1">
    <location>
        <begin position="1"/>
        <end position="118"/>
    </location>
</feature>